<dbReference type="SUPFAM" id="SSF55729">
    <property type="entry name" value="Acyl-CoA N-acyltransferases (Nat)"/>
    <property type="match status" value="1"/>
</dbReference>
<feature type="domain" description="N-acetyltransferase" evidence="3">
    <location>
        <begin position="4"/>
        <end position="156"/>
    </location>
</feature>
<dbReference type="Pfam" id="PF00583">
    <property type="entry name" value="Acetyltransf_1"/>
    <property type="match status" value="1"/>
</dbReference>
<dbReference type="Gene3D" id="3.40.630.30">
    <property type="match status" value="1"/>
</dbReference>
<comment type="caution">
    <text evidence="4">The sequence shown here is derived from an EMBL/GenBank/DDBJ whole genome shotgun (WGS) entry which is preliminary data.</text>
</comment>
<evidence type="ECO:0000256" key="2">
    <source>
        <dbReference type="ARBA" id="ARBA00023315"/>
    </source>
</evidence>
<dbReference type="PANTHER" id="PTHR43877">
    <property type="entry name" value="AMINOALKYLPHOSPHONATE N-ACETYLTRANSFERASE-RELATED-RELATED"/>
    <property type="match status" value="1"/>
</dbReference>
<dbReference type="InterPro" id="IPR000182">
    <property type="entry name" value="GNAT_dom"/>
</dbReference>
<evidence type="ECO:0000256" key="1">
    <source>
        <dbReference type="ARBA" id="ARBA00022679"/>
    </source>
</evidence>
<dbReference type="OrthoDB" id="9803233at2"/>
<dbReference type="CDD" id="cd04301">
    <property type="entry name" value="NAT_SF"/>
    <property type="match status" value="1"/>
</dbReference>
<dbReference type="InterPro" id="IPR050832">
    <property type="entry name" value="Bact_Acetyltransf"/>
</dbReference>
<sequence>MELLVSSYADPAARKLIDELQQEYVVRYGGPDETPVDPAEFAAPLGHFVVGRLGGDPVACGGWRAHDAGEPGFLDGDAELKRMYVVPRARKRGLARELLAGLEAAARTAGRGRMVLETGTAQPEALALYASSGYGEIEKFGYYRCSESSRCFGKLL</sequence>
<evidence type="ECO:0000313" key="4">
    <source>
        <dbReference type="EMBL" id="RMI44693.1"/>
    </source>
</evidence>
<proteinExistence type="predicted"/>
<evidence type="ECO:0000259" key="3">
    <source>
        <dbReference type="PROSITE" id="PS51186"/>
    </source>
</evidence>
<dbReference type="PANTHER" id="PTHR43877:SF2">
    <property type="entry name" value="AMINOALKYLPHOSPHONATE N-ACETYLTRANSFERASE-RELATED"/>
    <property type="match status" value="1"/>
</dbReference>
<keyword evidence="1 4" id="KW-0808">Transferase</keyword>
<organism evidence="4 5">
    <name type="scientific">Actinomadura harenae</name>
    <dbReference type="NCBI Taxonomy" id="2483351"/>
    <lineage>
        <taxon>Bacteria</taxon>
        <taxon>Bacillati</taxon>
        <taxon>Actinomycetota</taxon>
        <taxon>Actinomycetes</taxon>
        <taxon>Streptosporangiales</taxon>
        <taxon>Thermomonosporaceae</taxon>
        <taxon>Actinomadura</taxon>
    </lineage>
</organism>
<dbReference type="PROSITE" id="PS51186">
    <property type="entry name" value="GNAT"/>
    <property type="match status" value="1"/>
</dbReference>
<reference evidence="4 5" key="1">
    <citation type="submission" date="2018-10" db="EMBL/GenBank/DDBJ databases">
        <title>Isolation from soil.</title>
        <authorList>
            <person name="Hu J."/>
        </authorList>
    </citation>
    <scope>NUCLEOTIDE SEQUENCE [LARGE SCALE GENOMIC DNA]</scope>
    <source>
        <strain evidence="4 5">NEAU-Ht49</strain>
    </source>
</reference>
<accession>A0A3M2M764</accession>
<dbReference type="RefSeq" id="WP_122194444.1">
    <property type="nucleotide sequence ID" value="NZ_JBHSKC010000009.1"/>
</dbReference>
<dbReference type="AlphaFoldDB" id="A0A3M2M764"/>
<dbReference type="EMBL" id="RFFG01000017">
    <property type="protein sequence ID" value="RMI44693.1"/>
    <property type="molecule type" value="Genomic_DNA"/>
</dbReference>
<evidence type="ECO:0000313" key="5">
    <source>
        <dbReference type="Proteomes" id="UP000282674"/>
    </source>
</evidence>
<dbReference type="GO" id="GO:0016747">
    <property type="term" value="F:acyltransferase activity, transferring groups other than amino-acyl groups"/>
    <property type="evidence" value="ECO:0007669"/>
    <property type="project" value="InterPro"/>
</dbReference>
<dbReference type="InterPro" id="IPR016181">
    <property type="entry name" value="Acyl_CoA_acyltransferase"/>
</dbReference>
<keyword evidence="5" id="KW-1185">Reference proteome</keyword>
<keyword evidence="2" id="KW-0012">Acyltransferase</keyword>
<name>A0A3M2M764_9ACTN</name>
<protein>
    <submittedName>
        <fullName evidence="4">GNAT family N-acetyltransferase</fullName>
    </submittedName>
</protein>
<dbReference type="Proteomes" id="UP000282674">
    <property type="component" value="Unassembled WGS sequence"/>
</dbReference>
<gene>
    <name evidence="4" type="ORF">EBO15_12115</name>
</gene>